<dbReference type="EMBL" id="CM001887">
    <property type="protein sequence ID" value="EOY32758.1"/>
    <property type="molecule type" value="Genomic_DNA"/>
</dbReference>
<dbReference type="HOGENOM" id="CLU_2030925_0_0_1"/>
<keyword evidence="1" id="KW-0812">Transmembrane</keyword>
<dbReference type="InParanoid" id="A0A061GTN5"/>
<evidence type="ECO:0000313" key="2">
    <source>
        <dbReference type="EMBL" id="EOY32758.1"/>
    </source>
</evidence>
<dbReference type="Gramene" id="EOY32758">
    <property type="protein sequence ID" value="EOY32758"/>
    <property type="gene ID" value="TCM_040789"/>
</dbReference>
<dbReference type="Proteomes" id="UP000026915">
    <property type="component" value="Chromosome 9"/>
</dbReference>
<name>A0A061GTN5_THECC</name>
<gene>
    <name evidence="2" type="ORF">TCM_040789</name>
</gene>
<reference evidence="2 3" key="1">
    <citation type="journal article" date="2013" name="Genome Biol.">
        <title>The genome sequence of the most widely cultivated cacao type and its use to identify candidate genes regulating pod color.</title>
        <authorList>
            <person name="Motamayor J.C."/>
            <person name="Mockaitis K."/>
            <person name="Schmutz J."/>
            <person name="Haiminen N."/>
            <person name="Iii D.L."/>
            <person name="Cornejo O."/>
            <person name="Findley S.D."/>
            <person name="Zheng P."/>
            <person name="Utro F."/>
            <person name="Royaert S."/>
            <person name="Saski C."/>
            <person name="Jenkins J."/>
            <person name="Podicheti R."/>
            <person name="Zhao M."/>
            <person name="Scheffler B.E."/>
            <person name="Stack J.C."/>
            <person name="Feltus F.A."/>
            <person name="Mustiga G.M."/>
            <person name="Amores F."/>
            <person name="Phillips W."/>
            <person name="Marelli J.P."/>
            <person name="May G.D."/>
            <person name="Shapiro H."/>
            <person name="Ma J."/>
            <person name="Bustamante C.D."/>
            <person name="Schnell R.J."/>
            <person name="Main D."/>
            <person name="Gilbert D."/>
            <person name="Parida L."/>
            <person name="Kuhn D.N."/>
        </authorList>
    </citation>
    <scope>NUCLEOTIDE SEQUENCE [LARGE SCALE GENOMIC DNA]</scope>
    <source>
        <strain evidence="3">cv. Matina 1-6</strain>
    </source>
</reference>
<proteinExistence type="predicted"/>
<sequence>MPLSWINIILFIVRSPTFAVICVVTCGSGNPSARRGAKIKIARCGSRHQSFLSRCDWSPINPILNRRSPKLILEISPEELVSTSSSGKSHHRDSRAICKIRVACNDIIKGCLGFFCFLVPCG</sequence>
<keyword evidence="1" id="KW-1133">Transmembrane helix</keyword>
<feature type="transmembrane region" description="Helical" evidence="1">
    <location>
        <begin position="6"/>
        <end position="26"/>
    </location>
</feature>
<keyword evidence="1" id="KW-0472">Membrane</keyword>
<protein>
    <submittedName>
        <fullName evidence="2">Uncharacterized protein</fullName>
    </submittedName>
</protein>
<evidence type="ECO:0000256" key="1">
    <source>
        <dbReference type="SAM" id="Phobius"/>
    </source>
</evidence>
<dbReference type="AlphaFoldDB" id="A0A061GTN5"/>
<accession>A0A061GTN5</accession>
<organism evidence="2 3">
    <name type="scientific">Theobroma cacao</name>
    <name type="common">Cacao</name>
    <name type="synonym">Cocoa</name>
    <dbReference type="NCBI Taxonomy" id="3641"/>
    <lineage>
        <taxon>Eukaryota</taxon>
        <taxon>Viridiplantae</taxon>
        <taxon>Streptophyta</taxon>
        <taxon>Embryophyta</taxon>
        <taxon>Tracheophyta</taxon>
        <taxon>Spermatophyta</taxon>
        <taxon>Magnoliopsida</taxon>
        <taxon>eudicotyledons</taxon>
        <taxon>Gunneridae</taxon>
        <taxon>Pentapetalae</taxon>
        <taxon>rosids</taxon>
        <taxon>malvids</taxon>
        <taxon>Malvales</taxon>
        <taxon>Malvaceae</taxon>
        <taxon>Byttnerioideae</taxon>
        <taxon>Theobroma</taxon>
    </lineage>
</organism>
<evidence type="ECO:0000313" key="3">
    <source>
        <dbReference type="Proteomes" id="UP000026915"/>
    </source>
</evidence>
<keyword evidence="3" id="KW-1185">Reference proteome</keyword>